<dbReference type="GO" id="GO:0055085">
    <property type="term" value="P:transmembrane transport"/>
    <property type="evidence" value="ECO:0007669"/>
    <property type="project" value="UniProtKB-ARBA"/>
</dbReference>
<keyword evidence="8" id="KW-1185">Reference proteome</keyword>
<reference evidence="7 8" key="1">
    <citation type="submission" date="2019-01" db="EMBL/GenBank/DDBJ databases">
        <title>Nocardioides guangzhouensis sp. nov., an actinobacterium isolated from soil.</title>
        <authorList>
            <person name="Fu Y."/>
            <person name="Cai Y."/>
            <person name="Lin Z."/>
            <person name="Chen P."/>
        </authorList>
    </citation>
    <scope>NUCLEOTIDE SEQUENCE [LARGE SCALE GENOMIC DNA]</scope>
    <source>
        <strain evidence="7 8">NBRC 105384</strain>
    </source>
</reference>
<dbReference type="EMBL" id="SDPU01000028">
    <property type="protein sequence ID" value="RYU10773.1"/>
    <property type="molecule type" value="Genomic_DNA"/>
</dbReference>
<dbReference type="RefSeq" id="WP_129988364.1">
    <property type="nucleotide sequence ID" value="NZ_SDPU01000028.1"/>
</dbReference>
<dbReference type="OrthoDB" id="5357528at2"/>
<evidence type="ECO:0000256" key="4">
    <source>
        <dbReference type="ARBA" id="ARBA00022840"/>
    </source>
</evidence>
<gene>
    <name evidence="7" type="ORF">ETU37_16135</name>
</gene>
<accession>A0A4Q5IXR5</accession>
<feature type="region of interest" description="Disordered" evidence="5">
    <location>
        <begin position="340"/>
        <end position="364"/>
    </location>
</feature>
<evidence type="ECO:0000256" key="1">
    <source>
        <dbReference type="ARBA" id="ARBA00005417"/>
    </source>
</evidence>
<dbReference type="PROSITE" id="PS00211">
    <property type="entry name" value="ABC_TRANSPORTER_1"/>
    <property type="match status" value="1"/>
</dbReference>
<evidence type="ECO:0000256" key="5">
    <source>
        <dbReference type="SAM" id="MobiDB-lite"/>
    </source>
</evidence>
<keyword evidence="2" id="KW-0813">Transport</keyword>
<dbReference type="GO" id="GO:0015833">
    <property type="term" value="P:peptide transport"/>
    <property type="evidence" value="ECO:0007669"/>
    <property type="project" value="InterPro"/>
</dbReference>
<dbReference type="Proteomes" id="UP000291189">
    <property type="component" value="Unassembled WGS sequence"/>
</dbReference>
<dbReference type="GO" id="GO:0005524">
    <property type="term" value="F:ATP binding"/>
    <property type="evidence" value="ECO:0007669"/>
    <property type="project" value="UniProtKB-KW"/>
</dbReference>
<dbReference type="InterPro" id="IPR017871">
    <property type="entry name" value="ABC_transporter-like_CS"/>
</dbReference>
<feature type="domain" description="ABC transporter" evidence="6">
    <location>
        <begin position="24"/>
        <end position="274"/>
    </location>
</feature>
<evidence type="ECO:0000256" key="2">
    <source>
        <dbReference type="ARBA" id="ARBA00022448"/>
    </source>
</evidence>
<keyword evidence="4 7" id="KW-0067">ATP-binding</keyword>
<evidence type="ECO:0000256" key="3">
    <source>
        <dbReference type="ARBA" id="ARBA00022741"/>
    </source>
</evidence>
<dbReference type="InterPro" id="IPR027417">
    <property type="entry name" value="P-loop_NTPase"/>
</dbReference>
<dbReference type="Gene3D" id="3.40.50.300">
    <property type="entry name" value="P-loop containing nucleotide triphosphate hydrolases"/>
    <property type="match status" value="1"/>
</dbReference>
<dbReference type="Pfam" id="PF00005">
    <property type="entry name" value="ABC_tran"/>
    <property type="match status" value="1"/>
</dbReference>
<evidence type="ECO:0000313" key="8">
    <source>
        <dbReference type="Proteomes" id="UP000291189"/>
    </source>
</evidence>
<protein>
    <submittedName>
        <fullName evidence="7">Dipeptide ABC transporter ATP-binding protein</fullName>
    </submittedName>
</protein>
<dbReference type="GO" id="GO:0016887">
    <property type="term" value="F:ATP hydrolysis activity"/>
    <property type="evidence" value="ECO:0007669"/>
    <property type="project" value="InterPro"/>
</dbReference>
<evidence type="ECO:0000259" key="6">
    <source>
        <dbReference type="PROSITE" id="PS50893"/>
    </source>
</evidence>
<dbReference type="InterPro" id="IPR003439">
    <property type="entry name" value="ABC_transporter-like_ATP-bd"/>
</dbReference>
<comment type="similarity">
    <text evidence="1">Belongs to the ABC transporter superfamily.</text>
</comment>
<dbReference type="SMART" id="SM00382">
    <property type="entry name" value="AAA"/>
    <property type="match status" value="1"/>
</dbReference>
<dbReference type="CDD" id="cd03257">
    <property type="entry name" value="ABC_NikE_OppD_transporters"/>
    <property type="match status" value="1"/>
</dbReference>
<keyword evidence="3" id="KW-0547">Nucleotide-binding</keyword>
<dbReference type="FunFam" id="3.40.50.300:FF:000016">
    <property type="entry name" value="Oligopeptide ABC transporter ATP-binding component"/>
    <property type="match status" value="1"/>
</dbReference>
<organism evidence="7 8">
    <name type="scientific">Nocardioides iriomotensis</name>
    <dbReference type="NCBI Taxonomy" id="715784"/>
    <lineage>
        <taxon>Bacteria</taxon>
        <taxon>Bacillati</taxon>
        <taxon>Actinomycetota</taxon>
        <taxon>Actinomycetes</taxon>
        <taxon>Propionibacteriales</taxon>
        <taxon>Nocardioidaceae</taxon>
        <taxon>Nocardioides</taxon>
    </lineage>
</organism>
<dbReference type="InterPro" id="IPR050319">
    <property type="entry name" value="ABC_transp_ATP-bind"/>
</dbReference>
<dbReference type="PANTHER" id="PTHR43776">
    <property type="entry name" value="TRANSPORT ATP-BINDING PROTEIN"/>
    <property type="match status" value="1"/>
</dbReference>
<dbReference type="NCBIfam" id="TIGR01727">
    <property type="entry name" value="oligo_HPY"/>
    <property type="match status" value="1"/>
</dbReference>
<comment type="caution">
    <text evidence="7">The sequence shown here is derived from an EMBL/GenBank/DDBJ whole genome shotgun (WGS) entry which is preliminary data.</text>
</comment>
<dbReference type="SUPFAM" id="SSF52540">
    <property type="entry name" value="P-loop containing nucleoside triphosphate hydrolases"/>
    <property type="match status" value="1"/>
</dbReference>
<dbReference type="AlphaFoldDB" id="A0A4Q5IXR5"/>
<dbReference type="NCBIfam" id="NF008453">
    <property type="entry name" value="PRK11308.1"/>
    <property type="match status" value="1"/>
</dbReference>
<dbReference type="PANTHER" id="PTHR43776:SF7">
    <property type="entry name" value="D,D-DIPEPTIDE TRANSPORT ATP-BINDING PROTEIN DDPF-RELATED"/>
    <property type="match status" value="1"/>
</dbReference>
<dbReference type="PROSITE" id="PS50893">
    <property type="entry name" value="ABC_TRANSPORTER_2"/>
    <property type="match status" value="1"/>
</dbReference>
<evidence type="ECO:0000313" key="7">
    <source>
        <dbReference type="EMBL" id="RYU10773.1"/>
    </source>
</evidence>
<dbReference type="InterPro" id="IPR013563">
    <property type="entry name" value="Oligopep_ABC_C"/>
</dbReference>
<dbReference type="Pfam" id="PF08352">
    <property type="entry name" value="oligo_HPY"/>
    <property type="match status" value="1"/>
</dbReference>
<sequence>MTVTDPSGAARAEGAGTAERRELLKVTGLVKHFPIRKGLLQKQVAAVQAVDGLDFTVREGETLSLVGESGCGKSTTGRLITRLEEPTAGKIEFEDRDITHLKDGPMRPLRRDIQMIFQDPYSSLNPRHTVGKIVSAPFHLQDVKPEGGVKKAVQDLLELVGLNPEHYNRYPHEFSGGQRQRIGIARTLALKPRLIVADEPVSALDVSIQAQVVNLLEDLQDELNLTYVMIAHDLSVVRHVSDRVAVMYLGKIVEIADRDPLYERPMHPYTVALMSAVPIPDTKRRHERERIRLQGDVPSPINPPPACRFHTRCWKAQDICKTQEPPLVELAPRHQVACHFPENAPAGTSDTPSGDVPPADPGSR</sequence>
<proteinExistence type="inferred from homology"/>
<name>A0A4Q5IXR5_9ACTN</name>
<dbReference type="InterPro" id="IPR003593">
    <property type="entry name" value="AAA+_ATPase"/>
</dbReference>